<feature type="region of interest" description="Disordered" evidence="1">
    <location>
        <begin position="1106"/>
        <end position="1125"/>
    </location>
</feature>
<feature type="region of interest" description="Disordered" evidence="1">
    <location>
        <begin position="1583"/>
        <end position="1608"/>
    </location>
</feature>
<protein>
    <recommendedName>
        <fullName evidence="4">Nuclear pore complex protein Nup214</fullName>
    </recommendedName>
</protein>
<keyword evidence="3" id="KW-1185">Reference proteome</keyword>
<evidence type="ECO:0000313" key="2">
    <source>
        <dbReference type="EMBL" id="CAH0099318.1"/>
    </source>
</evidence>
<dbReference type="EMBL" id="CAKKLH010000017">
    <property type="protein sequence ID" value="CAH0099318.1"/>
    <property type="molecule type" value="Genomic_DNA"/>
</dbReference>
<dbReference type="GO" id="GO:0017056">
    <property type="term" value="F:structural constituent of nuclear pore"/>
    <property type="evidence" value="ECO:0007669"/>
    <property type="project" value="TreeGrafter"/>
</dbReference>
<dbReference type="Gene3D" id="2.130.10.10">
    <property type="entry name" value="YVTN repeat-like/Quinoprotein amine dehydrogenase"/>
    <property type="match status" value="1"/>
</dbReference>
<dbReference type="GO" id="GO:0006606">
    <property type="term" value="P:protein import into nucleus"/>
    <property type="evidence" value="ECO:0007669"/>
    <property type="project" value="TreeGrafter"/>
</dbReference>
<name>A0A8J2REK7_9CRUS</name>
<reference evidence="2" key="1">
    <citation type="submission" date="2021-11" db="EMBL/GenBank/DDBJ databases">
        <authorList>
            <person name="Schell T."/>
        </authorList>
    </citation>
    <scope>NUCLEOTIDE SEQUENCE</scope>
    <source>
        <strain evidence="2">M5</strain>
    </source>
</reference>
<organism evidence="2 3">
    <name type="scientific">Daphnia galeata</name>
    <dbReference type="NCBI Taxonomy" id="27404"/>
    <lineage>
        <taxon>Eukaryota</taxon>
        <taxon>Metazoa</taxon>
        <taxon>Ecdysozoa</taxon>
        <taxon>Arthropoda</taxon>
        <taxon>Crustacea</taxon>
        <taxon>Branchiopoda</taxon>
        <taxon>Diplostraca</taxon>
        <taxon>Cladocera</taxon>
        <taxon>Anomopoda</taxon>
        <taxon>Daphniidae</taxon>
        <taxon>Daphnia</taxon>
    </lineage>
</organism>
<dbReference type="GO" id="GO:0005643">
    <property type="term" value="C:nuclear pore"/>
    <property type="evidence" value="ECO:0007669"/>
    <property type="project" value="TreeGrafter"/>
</dbReference>
<evidence type="ECO:0000313" key="3">
    <source>
        <dbReference type="Proteomes" id="UP000789390"/>
    </source>
</evidence>
<feature type="compositionally biased region" description="Low complexity" evidence="1">
    <location>
        <begin position="1590"/>
        <end position="1608"/>
    </location>
</feature>
<evidence type="ECO:0000256" key="1">
    <source>
        <dbReference type="SAM" id="MobiDB-lite"/>
    </source>
</evidence>
<evidence type="ECO:0008006" key="4">
    <source>
        <dbReference type="Google" id="ProtNLM"/>
    </source>
</evidence>
<dbReference type="PANTHER" id="PTHR23193:SF46">
    <property type="entry name" value="NUCLEAR PORE COMPLEX PROTEIN NUP214"/>
    <property type="match status" value="1"/>
</dbReference>
<gene>
    <name evidence="2" type="ORF">DGAL_LOCUS1452</name>
</gene>
<dbReference type="Proteomes" id="UP000789390">
    <property type="component" value="Unassembled WGS sequence"/>
</dbReference>
<dbReference type="InterPro" id="IPR026054">
    <property type="entry name" value="Nucleoporin"/>
</dbReference>
<dbReference type="GO" id="GO:0008139">
    <property type="term" value="F:nuclear localization sequence binding"/>
    <property type="evidence" value="ECO:0007669"/>
    <property type="project" value="TreeGrafter"/>
</dbReference>
<feature type="region of interest" description="Disordered" evidence="1">
    <location>
        <begin position="821"/>
        <end position="852"/>
    </location>
</feature>
<feature type="region of interest" description="Disordered" evidence="1">
    <location>
        <begin position="1349"/>
        <end position="1370"/>
    </location>
</feature>
<comment type="caution">
    <text evidence="2">The sequence shown here is derived from an EMBL/GenBank/DDBJ whole genome shotgun (WGS) entry which is preliminary data.</text>
</comment>
<sequence length="1608" mass="166160">MAGRVVQIDNATSKKTEISSFPTKEIFLPNKPSVVTLSSDNLTLMVCLQKSGCPVGWMYDVRGFARQTGEWNPFQEVRLSSTEGVTVRDCAWNPVIPTLLAVCLSDGSLVAVEINNTQVTLNSLPSSTGAQAICWSPKGKQLVVARPGKLVQYKPDLKEAKTVVFNGSDVHMNQPMVCGLQWLSTSQFLVTFMDQNEPNSRPHLYIVNVHKSGSTTFIDYDDVCYGSPSERPHRYLTLGLPSWNVLLACSANAIEIAVLAQTGAGDADHPEWRQWALEGEWRAELPLNENAETNPMGMAIDSTSQIPISWDDNQTLPPAPILFVLSTHGLLCPFHIINLKNGAAKFNQAPQELSTIGERPALSGIGLKAVPLAASTPLPAAGKIAIPRTNLGERFAAFADAPSLAVPTTTKPSIPPVLNPAVADSFFGNQPQPQSVLPSMTKVASAPVVPAVKIGAAPIVPKTAPLSLKLTSQTPIADESNTHSSMGAAAAILRDEVAKFVQDLKEFKARSLTLKVMVASDEEKERLLKMTSDLAEFGVDLVDTTKVQDEEVRGLCTDLVEVAALLEDARVRHARRKNSRYSHLLKLRPLDPGNRRKMDCIERLHVHIEQQLVEASRSLDSISQNRSRDKSRKIEIPITQVIYEAIRNNTKVISQLKSRVERIMVQSKEQQLKLAGAAFEALRPKGCDESRKWESELAVLADSLLSSSIKGEGETQSTHSVIPQVSPDKQAMLRSVLAHRPVARIRAVRPESVAESRLLSNLTGYIHAEDKKDTSAASPVISQAPSKPAFPTLKGVSYSSHEIKPDLPKMESTNNGLNTKVSAESSGVDFLKPATRPPSEIEDVTPPSSPVNLDQKAKSLGNQLMMSSLSLPSRITASTVEDTKPVCKLTDVKPKFSLPTSLPPPYESKPILPSMPTSTPVLSFVAPKKEPNQYVLGSTSLFGKSSFASAFGAAASTSMTGATASCKPTSEVTSSFAISETPVTSTAVAATSVQPLTTKAVPISSFGFAAPPALSASASTPALVASNPAEPVPTLKTSFSFNVLSSLAGSATTTPASTITTTTLTQTVATPSNFTFSSTSLPPSAAPVISTIATTATTPLAFVAPPSTSSISNSSTDSSTTSSNPSIAPTSFSFSLAENPSCSSTGAPGATAPFTFNLSGTGSTTTGSTSTGFSGTSSTPVASSLFSLTSSTKAPVAFGVVNTSSVSNNPSPFGQAAAPVATTATPVGTSLFGQVSTSATATSTSDTSVATLFGQSKPIQNVTSAPITQSALGLIVATTSTPSALTPNTPATIFGRPVTTSAATGSLFGQPVITTAGPFSSSFGQSVFGQPTSTTSTTASTTVFGQSSFGKPAPASGVQPASSFGSPSVFGQSSGGTSTGLLAGSVFGQGATSPATAIKPLFGVSAFGQTSANVTAPTSSTANANQGFGAGLFGNMGLGGNSTASPNANRNVFGGSAFGGGTGTPSGQGAFGVTSPSSFGVQQTAAAPAPSFGSTSPPSFGGFGQSQPAFGGAATFGGSTLFGSKPTFGGGATFGSPVNSGVTAKSETGFGAFAASSNVPTFGVLANSGPSFETLASSGNAQPAFGGAAFPSSNPPSFGGGSSFSSWR</sequence>
<dbReference type="GO" id="GO:0006405">
    <property type="term" value="P:RNA export from nucleus"/>
    <property type="evidence" value="ECO:0007669"/>
    <property type="project" value="TreeGrafter"/>
</dbReference>
<dbReference type="OrthoDB" id="248320at2759"/>
<dbReference type="PANTHER" id="PTHR23193">
    <property type="entry name" value="NUCLEAR PORE COMPLEX PROTEIN NUP"/>
    <property type="match status" value="1"/>
</dbReference>
<dbReference type="InterPro" id="IPR015943">
    <property type="entry name" value="WD40/YVTN_repeat-like_dom_sf"/>
</dbReference>
<dbReference type="SUPFAM" id="SSF117289">
    <property type="entry name" value="Nucleoporin domain"/>
    <property type="match status" value="1"/>
</dbReference>
<proteinExistence type="predicted"/>
<accession>A0A8J2REK7</accession>